<gene>
    <name evidence="1" type="ORF">MLD38_038414</name>
</gene>
<comment type="caution">
    <text evidence="1">The sequence shown here is derived from an EMBL/GenBank/DDBJ whole genome shotgun (WGS) entry which is preliminary data.</text>
</comment>
<organism evidence="1 2">
    <name type="scientific">Melastoma candidum</name>
    <dbReference type="NCBI Taxonomy" id="119954"/>
    <lineage>
        <taxon>Eukaryota</taxon>
        <taxon>Viridiplantae</taxon>
        <taxon>Streptophyta</taxon>
        <taxon>Embryophyta</taxon>
        <taxon>Tracheophyta</taxon>
        <taxon>Spermatophyta</taxon>
        <taxon>Magnoliopsida</taxon>
        <taxon>eudicotyledons</taxon>
        <taxon>Gunneridae</taxon>
        <taxon>Pentapetalae</taxon>
        <taxon>rosids</taxon>
        <taxon>malvids</taxon>
        <taxon>Myrtales</taxon>
        <taxon>Melastomataceae</taxon>
        <taxon>Melastomatoideae</taxon>
        <taxon>Melastomateae</taxon>
        <taxon>Melastoma</taxon>
    </lineage>
</organism>
<reference evidence="2" key="1">
    <citation type="journal article" date="2023" name="Front. Plant Sci.">
        <title>Chromosomal-level genome assembly of Melastoma candidum provides insights into trichome evolution.</title>
        <authorList>
            <person name="Zhong Y."/>
            <person name="Wu W."/>
            <person name="Sun C."/>
            <person name="Zou P."/>
            <person name="Liu Y."/>
            <person name="Dai S."/>
            <person name="Zhou R."/>
        </authorList>
    </citation>
    <scope>NUCLEOTIDE SEQUENCE [LARGE SCALE GENOMIC DNA]</scope>
</reference>
<dbReference type="EMBL" id="CM042891">
    <property type="protein sequence ID" value="KAI4302695.1"/>
    <property type="molecule type" value="Genomic_DNA"/>
</dbReference>
<name>A0ACB9KYT7_9MYRT</name>
<accession>A0ACB9KYT7</accession>
<proteinExistence type="predicted"/>
<keyword evidence="2" id="KW-1185">Reference proteome</keyword>
<evidence type="ECO:0000313" key="1">
    <source>
        <dbReference type="EMBL" id="KAI4302695.1"/>
    </source>
</evidence>
<dbReference type="Proteomes" id="UP001057402">
    <property type="component" value="Chromosome 12"/>
</dbReference>
<protein>
    <submittedName>
        <fullName evidence="1">Uncharacterized protein</fullName>
    </submittedName>
</protein>
<sequence>MSQGNGLGDNMTMAGGDGGNGGRGGMVYTPMVKMMQMSFYWGKEATVLFCSWPGEDLGMYVLCLLFIFFLAAIQEILHLTMNGKLVAARTVWESAGQAVAHGLRMVMAYLVMLAVMSFNGGVFIAAVIGHAFGFFIVKARAAAAGNRIPANNSTAGSDKP</sequence>
<evidence type="ECO:0000313" key="2">
    <source>
        <dbReference type="Proteomes" id="UP001057402"/>
    </source>
</evidence>